<accession>A0ABQ9NNE6</accession>
<evidence type="ECO:0000256" key="8">
    <source>
        <dbReference type="RuleBase" id="RU364143"/>
    </source>
</evidence>
<evidence type="ECO:0000313" key="11">
    <source>
        <dbReference type="Proteomes" id="UP001172684"/>
    </source>
</evidence>
<comment type="subcellular location">
    <subcellularLocation>
        <location evidence="1 8">Nucleus</location>
    </subcellularLocation>
</comment>
<sequence>MAQAIQGPLDEIVFSDPGWAVRMGWGCLHINSILHYFGSSPFMDPTSNNRVLMVQAQSNQDTWNRIIDYQRFEATLRGMQGIEYIVTGTPQQLNAQGEDTGIWVIRKQNRRKRPGAQDEVTTLGTYYIVGENIYQAPSVGDILNHRLLTSTTALSKFVSLASSLPLFTPATGHTYLPATYKPATKAIDPAQSRATTPGLEPPPSSQASISHSVAGKPTPKPTATDARTLFDSLALSLRYGHEFMDENPLKGEPGSFHFSATSQAVYEQRQQREKAAQAAAAAAAAQSAPSTQTSQPGSQNPSAVGTPMPAEGRDKPSPGRKGSEGKPKARRRKSKAPTSPSTPVAASGA</sequence>
<keyword evidence="11" id="KW-1185">Reference proteome</keyword>
<gene>
    <name evidence="8 10" type="primary">MED6</name>
    <name evidence="10" type="ORF">H2201_005997</name>
</gene>
<dbReference type="Proteomes" id="UP001172684">
    <property type="component" value="Unassembled WGS sequence"/>
</dbReference>
<keyword evidence="5 8" id="KW-0804">Transcription</keyword>
<evidence type="ECO:0000256" key="2">
    <source>
        <dbReference type="ARBA" id="ARBA00007526"/>
    </source>
</evidence>
<name>A0ABQ9NNE6_9PEZI</name>
<feature type="region of interest" description="Disordered" evidence="9">
    <location>
        <begin position="191"/>
        <end position="226"/>
    </location>
</feature>
<evidence type="ECO:0000256" key="3">
    <source>
        <dbReference type="ARBA" id="ARBA00020634"/>
    </source>
</evidence>
<evidence type="ECO:0000256" key="4">
    <source>
        <dbReference type="ARBA" id="ARBA00023015"/>
    </source>
</evidence>
<comment type="caution">
    <text evidence="10">The sequence shown here is derived from an EMBL/GenBank/DDBJ whole genome shotgun (WGS) entry which is preliminary data.</text>
</comment>
<dbReference type="Gene3D" id="3.10.450.580">
    <property type="entry name" value="Mediator complex, subunit Med6"/>
    <property type="match status" value="1"/>
</dbReference>
<keyword evidence="4 8" id="KW-0805">Transcription regulation</keyword>
<comment type="function">
    <text evidence="8">Component of the Mediator complex, a coactivator involved in the regulated transcription of nearly all RNA polymerase II-dependent genes. Mediator functions as a bridge to convey information from gene-specific regulatory proteins to the basal RNA polymerase II transcription machinery. Mediator is recruited to promoters by direct interactions with regulatory proteins and serves as a scaffold for the assembly of a functional preinitiation complex with RNA polymerase II and the general transcription factors.</text>
</comment>
<reference evidence="10" key="1">
    <citation type="submission" date="2022-10" db="EMBL/GenBank/DDBJ databases">
        <title>Culturing micro-colonial fungi from biological soil crusts in the Mojave desert and describing Neophaeococcomyces mojavensis, and introducing the new genera and species Taxawa tesnikishii.</title>
        <authorList>
            <person name="Kurbessoian T."/>
            <person name="Stajich J.E."/>
        </authorList>
    </citation>
    <scope>NUCLEOTIDE SEQUENCE</scope>
    <source>
        <strain evidence="10">TK_1</strain>
    </source>
</reference>
<feature type="compositionally biased region" description="Polar residues" evidence="9">
    <location>
        <begin position="338"/>
        <end position="349"/>
    </location>
</feature>
<keyword evidence="6 8" id="KW-0539">Nucleus</keyword>
<evidence type="ECO:0000313" key="10">
    <source>
        <dbReference type="EMBL" id="KAJ9662713.1"/>
    </source>
</evidence>
<comment type="subunit">
    <text evidence="8">Component of the Mediator complex.</text>
</comment>
<feature type="compositionally biased region" description="Basic and acidic residues" evidence="9">
    <location>
        <begin position="311"/>
        <end position="327"/>
    </location>
</feature>
<feature type="region of interest" description="Disordered" evidence="9">
    <location>
        <begin position="263"/>
        <end position="349"/>
    </location>
</feature>
<proteinExistence type="inferred from homology"/>
<evidence type="ECO:0000256" key="7">
    <source>
        <dbReference type="ARBA" id="ARBA00031259"/>
    </source>
</evidence>
<dbReference type="PANTHER" id="PTHR13104">
    <property type="entry name" value="MED-6-RELATED"/>
    <property type="match status" value="1"/>
</dbReference>
<evidence type="ECO:0000256" key="9">
    <source>
        <dbReference type="SAM" id="MobiDB-lite"/>
    </source>
</evidence>
<organism evidence="10 11">
    <name type="scientific">Coniosporium apollinis</name>
    <dbReference type="NCBI Taxonomy" id="61459"/>
    <lineage>
        <taxon>Eukaryota</taxon>
        <taxon>Fungi</taxon>
        <taxon>Dikarya</taxon>
        <taxon>Ascomycota</taxon>
        <taxon>Pezizomycotina</taxon>
        <taxon>Dothideomycetes</taxon>
        <taxon>Dothideomycetes incertae sedis</taxon>
        <taxon>Coniosporium</taxon>
    </lineage>
</organism>
<dbReference type="EMBL" id="JAPDRL010000048">
    <property type="protein sequence ID" value="KAJ9662713.1"/>
    <property type="molecule type" value="Genomic_DNA"/>
</dbReference>
<feature type="compositionally biased region" description="Low complexity" evidence="9">
    <location>
        <begin position="276"/>
        <end position="296"/>
    </location>
</feature>
<comment type="similarity">
    <text evidence="2 8">Belongs to the Mediator complex subunit 6 family.</text>
</comment>
<evidence type="ECO:0000256" key="1">
    <source>
        <dbReference type="ARBA" id="ARBA00004123"/>
    </source>
</evidence>
<protein>
    <recommendedName>
        <fullName evidence="3 8">Mediator of RNA polymerase II transcription subunit 6</fullName>
    </recommendedName>
    <alternativeName>
        <fullName evidence="7 8">Mediator complex subunit 6</fullName>
    </alternativeName>
</protein>
<keyword evidence="8" id="KW-0010">Activator</keyword>
<dbReference type="InterPro" id="IPR038566">
    <property type="entry name" value="Mediator_Med6_sf"/>
</dbReference>
<dbReference type="Pfam" id="PF04934">
    <property type="entry name" value="Med6"/>
    <property type="match status" value="1"/>
</dbReference>
<evidence type="ECO:0000256" key="6">
    <source>
        <dbReference type="ARBA" id="ARBA00023242"/>
    </source>
</evidence>
<evidence type="ECO:0000256" key="5">
    <source>
        <dbReference type="ARBA" id="ARBA00023163"/>
    </source>
</evidence>
<dbReference type="InterPro" id="IPR007018">
    <property type="entry name" value="Mediator_Med6"/>
</dbReference>